<evidence type="ECO:0000313" key="1">
    <source>
        <dbReference type="EMBL" id="OMO72172.1"/>
    </source>
</evidence>
<proteinExistence type="predicted"/>
<accession>A0A1R3HPI0</accession>
<organism evidence="1 2">
    <name type="scientific">Corchorus capsularis</name>
    <name type="common">Jute</name>
    <dbReference type="NCBI Taxonomy" id="210143"/>
    <lineage>
        <taxon>Eukaryota</taxon>
        <taxon>Viridiplantae</taxon>
        <taxon>Streptophyta</taxon>
        <taxon>Embryophyta</taxon>
        <taxon>Tracheophyta</taxon>
        <taxon>Spermatophyta</taxon>
        <taxon>Magnoliopsida</taxon>
        <taxon>eudicotyledons</taxon>
        <taxon>Gunneridae</taxon>
        <taxon>Pentapetalae</taxon>
        <taxon>rosids</taxon>
        <taxon>malvids</taxon>
        <taxon>Malvales</taxon>
        <taxon>Malvaceae</taxon>
        <taxon>Grewioideae</taxon>
        <taxon>Apeibeae</taxon>
        <taxon>Corchorus</taxon>
    </lineage>
</organism>
<protein>
    <submittedName>
        <fullName evidence="1">Uncharacterized protein</fullName>
    </submittedName>
</protein>
<sequence length="60" mass="5903">MFIGAPGTTAPGIGALTPYAICAWVGRFTGVPTAETRGPPIGCPIARAPYMPTPGAAAGC</sequence>
<dbReference type="Proteomes" id="UP000188268">
    <property type="component" value="Unassembled WGS sequence"/>
</dbReference>
<name>A0A1R3HPI0_COCAP</name>
<keyword evidence="2" id="KW-1185">Reference proteome</keyword>
<dbReference type="Gramene" id="OMO72172">
    <property type="protein sequence ID" value="OMO72172"/>
    <property type="gene ID" value="CCACVL1_17907"/>
</dbReference>
<comment type="caution">
    <text evidence="1">The sequence shown here is derived from an EMBL/GenBank/DDBJ whole genome shotgun (WGS) entry which is preliminary data.</text>
</comment>
<reference evidence="1 2" key="1">
    <citation type="submission" date="2013-09" db="EMBL/GenBank/DDBJ databases">
        <title>Corchorus capsularis genome sequencing.</title>
        <authorList>
            <person name="Alam M."/>
            <person name="Haque M.S."/>
            <person name="Islam M.S."/>
            <person name="Emdad E.M."/>
            <person name="Islam M.M."/>
            <person name="Ahmed B."/>
            <person name="Halim A."/>
            <person name="Hossen Q.M.M."/>
            <person name="Hossain M.Z."/>
            <person name="Ahmed R."/>
            <person name="Khan M.M."/>
            <person name="Islam R."/>
            <person name="Rashid M.M."/>
            <person name="Khan S.A."/>
            <person name="Rahman M.S."/>
            <person name="Alam M."/>
        </authorList>
    </citation>
    <scope>NUCLEOTIDE SEQUENCE [LARGE SCALE GENOMIC DNA]</scope>
    <source>
        <strain evidence="2">cv. CVL-1</strain>
        <tissue evidence="1">Whole seedling</tissue>
    </source>
</reference>
<evidence type="ECO:0000313" key="2">
    <source>
        <dbReference type="Proteomes" id="UP000188268"/>
    </source>
</evidence>
<dbReference type="EMBL" id="AWWV01011473">
    <property type="protein sequence ID" value="OMO72172.1"/>
    <property type="molecule type" value="Genomic_DNA"/>
</dbReference>
<dbReference type="AlphaFoldDB" id="A0A1R3HPI0"/>
<gene>
    <name evidence="1" type="ORF">CCACVL1_17907</name>
</gene>